<accession>A0AAV5RCV1</accession>
<feature type="domain" description="tRNA-guanine(15) transglycosylase-like" evidence="1">
    <location>
        <begin position="11"/>
        <end position="352"/>
    </location>
</feature>
<dbReference type="Gene3D" id="3.20.20.105">
    <property type="entry name" value="Queuine tRNA-ribosyltransferase-like"/>
    <property type="match status" value="1"/>
</dbReference>
<dbReference type="PANTHER" id="PTHR46064">
    <property type="entry name" value="QUEUINE TRNA-RIBOSYLTRANSFERASE ACCESSORY SUBUNIT 2"/>
    <property type="match status" value="1"/>
</dbReference>
<dbReference type="AlphaFoldDB" id="A0AAV5RCV1"/>
<dbReference type="PANTHER" id="PTHR46064:SF1">
    <property type="entry name" value="QUEUINE TRNA-RIBOSYLTRANSFERASE ACCESSORY SUBUNIT 2"/>
    <property type="match status" value="1"/>
</dbReference>
<name>A0AAV5RCV1_STABA</name>
<dbReference type="SUPFAM" id="SSF51713">
    <property type="entry name" value="tRNA-guanine transglycosylase"/>
    <property type="match status" value="1"/>
</dbReference>
<proteinExistence type="predicted"/>
<reference evidence="2 3" key="1">
    <citation type="journal article" date="2023" name="Elife">
        <title>Identification of key yeast species and microbe-microbe interactions impacting larval growth of Drosophila in the wild.</title>
        <authorList>
            <person name="Mure A."/>
            <person name="Sugiura Y."/>
            <person name="Maeda R."/>
            <person name="Honda K."/>
            <person name="Sakurai N."/>
            <person name="Takahashi Y."/>
            <person name="Watada M."/>
            <person name="Katoh T."/>
            <person name="Gotoh A."/>
            <person name="Gotoh Y."/>
            <person name="Taniguchi I."/>
            <person name="Nakamura K."/>
            <person name="Hayashi T."/>
            <person name="Katayama T."/>
            <person name="Uemura T."/>
            <person name="Hattori Y."/>
        </authorList>
    </citation>
    <scope>NUCLEOTIDE SEQUENCE [LARGE SCALE GENOMIC DNA]</scope>
    <source>
        <strain evidence="2 3">SB-73</strain>
    </source>
</reference>
<protein>
    <recommendedName>
        <fullName evidence="1">tRNA-guanine(15) transglycosylase-like domain-containing protein</fullName>
    </recommendedName>
</protein>
<evidence type="ECO:0000313" key="3">
    <source>
        <dbReference type="Proteomes" id="UP001362899"/>
    </source>
</evidence>
<organism evidence="2 3">
    <name type="scientific">Starmerella bacillaris</name>
    <name type="common">Yeast</name>
    <name type="synonym">Candida zemplinina</name>
    <dbReference type="NCBI Taxonomy" id="1247836"/>
    <lineage>
        <taxon>Eukaryota</taxon>
        <taxon>Fungi</taxon>
        <taxon>Dikarya</taxon>
        <taxon>Ascomycota</taxon>
        <taxon>Saccharomycotina</taxon>
        <taxon>Dipodascomycetes</taxon>
        <taxon>Dipodascales</taxon>
        <taxon>Trichomonascaceae</taxon>
        <taxon>Starmerella</taxon>
    </lineage>
</organism>
<dbReference type="InterPro" id="IPR002616">
    <property type="entry name" value="tRNA_ribo_trans-like"/>
</dbReference>
<keyword evidence="3" id="KW-1185">Reference proteome</keyword>
<dbReference type="Proteomes" id="UP001362899">
    <property type="component" value="Unassembled WGS sequence"/>
</dbReference>
<gene>
    <name evidence="2" type="ORF">DASB73_003540</name>
</gene>
<dbReference type="InterPro" id="IPR050852">
    <property type="entry name" value="Queuine_tRNA-ribosyltrfase"/>
</dbReference>
<evidence type="ECO:0000259" key="1">
    <source>
        <dbReference type="Pfam" id="PF01702"/>
    </source>
</evidence>
<dbReference type="GO" id="GO:0006400">
    <property type="term" value="P:tRNA modification"/>
    <property type="evidence" value="ECO:0007669"/>
    <property type="project" value="InterPro"/>
</dbReference>
<sequence length="354" mass="38881">MFTPKSCAWQTRAGILHINGTDITTPNFIVGTARLAIPHLTPDHANQPPLAAVYAEDTWDKGGLVSACLNRSTLPLSSPLLLGAVRNPEMRPLKNKPNTDSAIAISTSQGSQMASMKDVSEFMNKLNPDIVVIPYDFPAQSPNSSSVGKNRVVKMTSRSLKWAKELYNSRPKESAFVAVTLPPQLQTSEYLNEVNTLCNSYCFNDGCETMTRLAADSAAPDASKLRISMFNSGKLSDVINDIAAGIDLVNVPLTQYADKGYALTVSFKNPGADKGFLNLYDDEFIADTSLLHNSGFMKGYIHHLLEAREMTAHVILQLHNTEILKQLFNEIQESITEGTFSTQAEKFKQAYETL</sequence>
<comment type="caution">
    <text evidence="2">The sequence shown here is derived from an EMBL/GenBank/DDBJ whole genome shotgun (WGS) entry which is preliminary data.</text>
</comment>
<dbReference type="InterPro" id="IPR036511">
    <property type="entry name" value="TGT-like_sf"/>
</dbReference>
<evidence type="ECO:0000313" key="2">
    <source>
        <dbReference type="EMBL" id="GMM49396.1"/>
    </source>
</evidence>
<dbReference type="EMBL" id="BTGC01000001">
    <property type="protein sequence ID" value="GMM49396.1"/>
    <property type="molecule type" value="Genomic_DNA"/>
</dbReference>
<dbReference type="Pfam" id="PF01702">
    <property type="entry name" value="TGT"/>
    <property type="match status" value="1"/>
</dbReference>